<dbReference type="Proteomes" id="UP000887565">
    <property type="component" value="Unplaced"/>
</dbReference>
<keyword evidence="1" id="KW-1185">Reference proteome</keyword>
<evidence type="ECO:0000313" key="1">
    <source>
        <dbReference type="Proteomes" id="UP000887565"/>
    </source>
</evidence>
<protein>
    <submittedName>
        <fullName evidence="2">Uncharacterized protein</fullName>
    </submittedName>
</protein>
<dbReference type="WBParaSite" id="nRc.2.0.1.t30854-RA">
    <property type="protein sequence ID" value="nRc.2.0.1.t30854-RA"/>
    <property type="gene ID" value="nRc.2.0.1.g30854"/>
</dbReference>
<sequence>MCPVLFVKNTPNSIKLRPNQLVAVPKHTLEFVAVSSSTNDISIAVAASDPGLTNHEPGTLDKSLPCHTDKQKLDFTLNKMTGYKYT</sequence>
<dbReference type="AlphaFoldDB" id="A0A915JXW5"/>
<proteinExistence type="predicted"/>
<evidence type="ECO:0000313" key="2">
    <source>
        <dbReference type="WBParaSite" id="nRc.2.0.1.t30854-RA"/>
    </source>
</evidence>
<reference evidence="2" key="1">
    <citation type="submission" date="2022-11" db="UniProtKB">
        <authorList>
            <consortium name="WormBaseParasite"/>
        </authorList>
    </citation>
    <scope>IDENTIFICATION</scope>
</reference>
<name>A0A915JXW5_ROMCU</name>
<organism evidence="1 2">
    <name type="scientific">Romanomermis culicivorax</name>
    <name type="common">Nematode worm</name>
    <dbReference type="NCBI Taxonomy" id="13658"/>
    <lineage>
        <taxon>Eukaryota</taxon>
        <taxon>Metazoa</taxon>
        <taxon>Ecdysozoa</taxon>
        <taxon>Nematoda</taxon>
        <taxon>Enoplea</taxon>
        <taxon>Dorylaimia</taxon>
        <taxon>Mermithida</taxon>
        <taxon>Mermithoidea</taxon>
        <taxon>Mermithidae</taxon>
        <taxon>Romanomermis</taxon>
    </lineage>
</organism>
<accession>A0A915JXW5</accession>